<dbReference type="InterPro" id="IPR013578">
    <property type="entry name" value="Peptidase_M16C_assoc"/>
</dbReference>
<dbReference type="SMART" id="SM01264">
    <property type="entry name" value="M16C_associated"/>
    <property type="match status" value="1"/>
</dbReference>
<dbReference type="SUPFAM" id="SSF63411">
    <property type="entry name" value="LuxS/MPP-like metallohydrolase"/>
    <property type="match status" value="4"/>
</dbReference>
<sequence>MSHQDRERIMPHHSAFELIRTQEISSLGIQAQEYRHRQTGAQHFHLKTDYDENVFLVALRTIPTDSTGVAHILEHTVLCGSEKYPVRDPFFTMIRRSLNTFMNAFTSSDWTAYPFASENRKDFFNLLDVYLDAVFFSNLNELDFKQEGHRLEFENAQDASSALQYKGVVFNEMKGAMSSATQKLWRLFTRHLWDESTYHHNSGGEPVDITDLSYEQLKEFYRVHYHPSNAIFMTFGNIPVEELQQKIHDQALSRFEPLGKTLRVMPEPVRSAPRSVVEKYAVEEGDLDNKTHVLVGWMLGDSANLFEQMEAHLISNLLLDNSASPLRKALEQSDLGVSPSPLCGLETSNREMAFVCGLEGSNPDQAEAVEQLILDTLKKVADEGVPQEQLEAVLHQLEFSQREIGGDSYPYGLQLILGCLPAAVHDGDALADLDIDPILTKLRENITQPAYIPDLIHKLFLNNYHRTRLVMEPDAQLAAAQDNAEREKLDAISASLSDEQKQQLVEQARLLEERQAQQDDPAILPKVTLEDVPADIHHLEPKISTPQWSHYQAGSNGISYVQVVCKVPELTEAELQLVPTLTTLLTELGTSGQSYLDVQGLQARYTGGLNAWMGYRSALDSCAKVTGHFVLSGKALDRNVSHLEDLMMEHLQNPRFDELDRIYELISQIRTRKEQSITGNGHALAMGAASASWSLGGRLNLMLNGLESIQYIKRMHDGLADEAGRESLSQQLVQLHRKLLSTEKQVLTIADHDLDVARWQPMLAGSPGVELNAGQFEHTNTAWMTNTQVNFCAKAYPTVAPDHPDNPVFTILAGILRNHYLHSAIREKGGAYGGGASHDSSNGVFRFYSYRDPRLKGTLDDFDKSLQWFVETEVTYDMFEEALLGVISSMDKPASPSGEAKSEFYNRLYGRTPEQRRQYREQLLSVSLEDLKRVTEQYLLNQPASTAVITQSSQQSQISELGLTVLKI</sequence>
<dbReference type="InterPro" id="IPR011765">
    <property type="entry name" value="Pept_M16_N"/>
</dbReference>
<dbReference type="Pfam" id="PF05193">
    <property type="entry name" value="Peptidase_M16_C"/>
    <property type="match status" value="1"/>
</dbReference>
<dbReference type="EMBL" id="BK010667">
    <property type="protein sequence ID" value="DAC80056.1"/>
    <property type="molecule type" value="Genomic_DNA"/>
</dbReference>
<gene>
    <name evidence="2" type="primary">tarM</name>
</gene>
<reference evidence="2" key="1">
    <citation type="journal article" date="2019" name="Nat. Chem. Biol.">
        <title>Automated structure prediction of trans-acyltransferase polyketide synthase products.</title>
        <authorList>
            <person name="Helfrich E.J.N."/>
            <person name="Ueoka R."/>
            <person name="Dolev A."/>
            <person name="Rust M."/>
            <person name="Meoded R.A."/>
            <person name="Bhushan A."/>
            <person name="Califano G."/>
            <person name="Costa R."/>
            <person name="Gugger M."/>
            <person name="Steinbeck C."/>
            <person name="Moreno P."/>
            <person name="Piel J."/>
        </authorList>
    </citation>
    <scope>NUCLEOTIDE SEQUENCE</scope>
    <source>
        <strain evidence="2">YC6258</strain>
    </source>
</reference>
<dbReference type="InterPro" id="IPR007863">
    <property type="entry name" value="Peptidase_M16_C"/>
</dbReference>
<name>A0A510NBM8_9GAMM</name>
<organism evidence="2">
    <name type="scientific">Gynuella sunshinyii YC6258</name>
    <dbReference type="NCBI Taxonomy" id="1445510"/>
    <lineage>
        <taxon>Bacteria</taxon>
        <taxon>Pseudomonadati</taxon>
        <taxon>Pseudomonadota</taxon>
        <taxon>Gammaproteobacteria</taxon>
        <taxon>Oceanospirillales</taxon>
        <taxon>Saccharospirillaceae</taxon>
        <taxon>Gynuella</taxon>
    </lineage>
</organism>
<evidence type="ECO:0000313" key="2">
    <source>
        <dbReference type="EMBL" id="DAC80056.1"/>
    </source>
</evidence>
<feature type="domain" description="Peptidase M16C associated" evidence="1">
    <location>
        <begin position="471"/>
        <end position="715"/>
    </location>
</feature>
<dbReference type="Gene3D" id="3.30.830.10">
    <property type="entry name" value="Metalloenzyme, LuxS/M16 peptidase-like"/>
    <property type="match status" value="4"/>
</dbReference>
<dbReference type="Pfam" id="PF22516">
    <property type="entry name" value="PreP_C"/>
    <property type="match status" value="1"/>
</dbReference>
<dbReference type="Pfam" id="PF08367">
    <property type="entry name" value="M16C_assoc"/>
    <property type="match status" value="1"/>
</dbReference>
<dbReference type="Pfam" id="PF00675">
    <property type="entry name" value="Peptidase_M16"/>
    <property type="match status" value="1"/>
</dbReference>
<evidence type="ECO:0000259" key="1">
    <source>
        <dbReference type="SMART" id="SM01264"/>
    </source>
</evidence>
<protein>
    <submittedName>
        <fullName evidence="2">Peptidase M16</fullName>
    </submittedName>
</protein>
<dbReference type="GO" id="GO:0046872">
    <property type="term" value="F:metal ion binding"/>
    <property type="evidence" value="ECO:0007669"/>
    <property type="project" value="InterPro"/>
</dbReference>
<dbReference type="InterPro" id="IPR055130">
    <property type="entry name" value="PreP_C"/>
</dbReference>
<dbReference type="PANTHER" id="PTHR43016">
    <property type="entry name" value="PRESEQUENCE PROTEASE"/>
    <property type="match status" value="1"/>
</dbReference>
<dbReference type="FunFam" id="3.30.830.10:FF:000034">
    <property type="entry name" value="presequence protease 1, chloroplastic/mitochondrial"/>
    <property type="match status" value="1"/>
</dbReference>
<dbReference type="PANTHER" id="PTHR43016:SF13">
    <property type="entry name" value="PRESEQUENCE PROTEASE, MITOCHONDRIAL"/>
    <property type="match status" value="1"/>
</dbReference>
<dbReference type="OrthoDB" id="9762027at2"/>
<dbReference type="InterPro" id="IPR011249">
    <property type="entry name" value="Metalloenz_LuxS/M16"/>
</dbReference>
<dbReference type="GO" id="GO:0006508">
    <property type="term" value="P:proteolysis"/>
    <property type="evidence" value="ECO:0007669"/>
    <property type="project" value="InterPro"/>
</dbReference>
<proteinExistence type="predicted"/>
<dbReference type="AlphaFoldDB" id="A0A510NBM8"/>
<accession>A0A510NBM8</accession>